<dbReference type="InterPro" id="IPR036286">
    <property type="entry name" value="LexA/Signal_pep-like_sf"/>
</dbReference>
<dbReference type="AlphaFoldDB" id="R6U3Q4"/>
<dbReference type="EMBL" id="JALEMU010000071">
    <property type="protein sequence ID" value="MCI5755583.1"/>
    <property type="molecule type" value="Genomic_DNA"/>
</dbReference>
<dbReference type="STRING" id="1263015.BN580_01599"/>
<accession>R6U3Q4</accession>
<name>R6U3Q4_9BACT</name>
<comment type="caution">
    <text evidence="1">The sequence shown here is derived from an EMBL/GenBank/DDBJ whole genome shotgun (WGS) entry which is preliminary data.</text>
</comment>
<dbReference type="Proteomes" id="UP001139365">
    <property type="component" value="Unassembled WGS sequence"/>
</dbReference>
<dbReference type="CDD" id="cd06462">
    <property type="entry name" value="Peptidase_S24_S26"/>
    <property type="match status" value="1"/>
</dbReference>
<organism evidence="1 3">
    <name type="scientific">Candidatus Colimorpha enterica</name>
    <dbReference type="NCBI Taxonomy" id="3083063"/>
    <lineage>
        <taxon>Bacteria</taxon>
        <taxon>Pseudomonadati</taxon>
        <taxon>Bacteroidota</taxon>
        <taxon>Bacteroidia</taxon>
        <taxon>Bacteroidales</taxon>
        <taxon>Candidatus Colimorpha</taxon>
    </lineage>
</organism>
<evidence type="ECO:0000313" key="4">
    <source>
        <dbReference type="Proteomes" id="UP001139365"/>
    </source>
</evidence>
<dbReference type="SUPFAM" id="SSF51306">
    <property type="entry name" value="LexA/Signal peptidase"/>
    <property type="match status" value="1"/>
</dbReference>
<gene>
    <name evidence="1" type="ORF">BN580_01599</name>
    <name evidence="2" type="ORF">MR241_04740</name>
</gene>
<evidence type="ECO:0000313" key="1">
    <source>
        <dbReference type="EMBL" id="CDC74726.1"/>
    </source>
</evidence>
<protein>
    <submittedName>
        <fullName evidence="2">S24/S26 family peptidase</fullName>
    </submittedName>
</protein>
<dbReference type="Proteomes" id="UP000017938">
    <property type="component" value="Unassembled WGS sequence"/>
</dbReference>
<reference evidence="1" key="1">
    <citation type="submission" date="2012-11" db="EMBL/GenBank/DDBJ databases">
        <title>Dependencies among metagenomic species, viruses, plasmids and units of genetic variation.</title>
        <authorList>
            <person name="Nielsen H.B."/>
            <person name="Almeida M."/>
            <person name="Juncker A.S."/>
            <person name="Rasmussen S."/>
            <person name="Li J."/>
            <person name="Sunagawa S."/>
            <person name="Plichta D."/>
            <person name="Gautier L."/>
            <person name="Le Chatelier E."/>
            <person name="Peletier E."/>
            <person name="Bonde I."/>
            <person name="Nielsen T."/>
            <person name="Manichanh C."/>
            <person name="Arumugam M."/>
            <person name="Batto J."/>
            <person name="Santos M.B.Q.D."/>
            <person name="Blom N."/>
            <person name="Borruel N."/>
            <person name="Burgdorf K.S."/>
            <person name="Boumezbeur F."/>
            <person name="Casellas F."/>
            <person name="Dore J."/>
            <person name="Guarner F."/>
            <person name="Hansen T."/>
            <person name="Hildebrand F."/>
            <person name="Kaas R.S."/>
            <person name="Kennedy S."/>
            <person name="Kristiansen K."/>
            <person name="Kultima J.R."/>
            <person name="Leonard P."/>
            <person name="Levenez F."/>
            <person name="Lund O."/>
            <person name="Moumen B."/>
            <person name="Le Paslier D."/>
            <person name="Pons N."/>
            <person name="Pedersen O."/>
            <person name="Prifti E."/>
            <person name="Qin J."/>
            <person name="Raes J."/>
            <person name="Tap J."/>
            <person name="Tims S."/>
            <person name="Ussery D.W."/>
            <person name="Yamada T."/>
            <person name="MetaHit consortium"/>
            <person name="Renault P."/>
            <person name="Sicheritz-Ponten T."/>
            <person name="Bork P."/>
            <person name="Wang J."/>
            <person name="Brunak S."/>
            <person name="Ehrlich S.D."/>
        </authorList>
    </citation>
    <scope>NUCLEOTIDE SEQUENCE [LARGE SCALE GENOMIC DNA]</scope>
</reference>
<evidence type="ECO:0000313" key="3">
    <source>
        <dbReference type="Proteomes" id="UP000017938"/>
    </source>
</evidence>
<sequence length="146" mass="16323">MRILDTKQYLDETVKLLENGAKELPVPVSGFSMAPFLSDGDTVILSLPGKIGRGDVVLYLRCGERYVLHRVKRVKNGIYTVLGDAQSICEDGITEGDIKAVAVGAIHRGKKCLPGSFRWFFYKTFWLSAVPLRRTAFRVYGAVRKK</sequence>
<dbReference type="EMBL" id="CBFW010000245">
    <property type="protein sequence ID" value="CDC74726.1"/>
    <property type="molecule type" value="Genomic_DNA"/>
</dbReference>
<reference evidence="2 4" key="2">
    <citation type="submission" date="2022-03" db="EMBL/GenBank/DDBJ databases">
        <title>Metagenome-assembled genomes from swine fecal metagenomes.</title>
        <authorList>
            <person name="Holman D.B."/>
            <person name="Kommadath A."/>
        </authorList>
    </citation>
    <scope>NUCLEOTIDE SEQUENCE [LARGE SCALE GENOMIC DNA]</scope>
    <source>
        <strain evidence="2">SUG147</strain>
    </source>
</reference>
<evidence type="ECO:0000313" key="2">
    <source>
        <dbReference type="EMBL" id="MCI5755583.1"/>
    </source>
</evidence>
<proteinExistence type="predicted"/>